<evidence type="ECO:0000313" key="2">
    <source>
        <dbReference type="EMBL" id="KIM80181.1"/>
    </source>
</evidence>
<reference evidence="3" key="2">
    <citation type="submission" date="2015-01" db="EMBL/GenBank/DDBJ databases">
        <title>Evolutionary Origins and Diversification of the Mycorrhizal Mutualists.</title>
        <authorList>
            <consortium name="DOE Joint Genome Institute"/>
            <consortium name="Mycorrhizal Genomics Consortium"/>
            <person name="Kohler A."/>
            <person name="Kuo A."/>
            <person name="Nagy L.G."/>
            <person name="Floudas D."/>
            <person name="Copeland A."/>
            <person name="Barry K.W."/>
            <person name="Cichocki N."/>
            <person name="Veneault-Fourrey C."/>
            <person name="LaButti K."/>
            <person name="Lindquist E.A."/>
            <person name="Lipzen A."/>
            <person name="Lundell T."/>
            <person name="Morin E."/>
            <person name="Murat C."/>
            <person name="Riley R."/>
            <person name="Ohm R."/>
            <person name="Sun H."/>
            <person name="Tunlid A."/>
            <person name="Henrissat B."/>
            <person name="Grigoriev I.V."/>
            <person name="Hibbett D.S."/>
            <person name="Martin F."/>
        </authorList>
    </citation>
    <scope>NUCLEOTIDE SEQUENCE [LARGE SCALE GENOMIC DNA]</scope>
    <source>
        <strain evidence="3">F 1598</strain>
    </source>
</reference>
<keyword evidence="3" id="KW-1185">Reference proteome</keyword>
<evidence type="ECO:0000313" key="3">
    <source>
        <dbReference type="Proteomes" id="UP000054166"/>
    </source>
</evidence>
<proteinExistence type="predicted"/>
<organism evidence="2 3">
    <name type="scientific">Piloderma croceum (strain F 1598)</name>
    <dbReference type="NCBI Taxonomy" id="765440"/>
    <lineage>
        <taxon>Eukaryota</taxon>
        <taxon>Fungi</taxon>
        <taxon>Dikarya</taxon>
        <taxon>Basidiomycota</taxon>
        <taxon>Agaricomycotina</taxon>
        <taxon>Agaricomycetes</taxon>
        <taxon>Agaricomycetidae</taxon>
        <taxon>Atheliales</taxon>
        <taxon>Atheliaceae</taxon>
        <taxon>Piloderma</taxon>
    </lineage>
</organism>
<evidence type="ECO:0000256" key="1">
    <source>
        <dbReference type="SAM" id="MobiDB-lite"/>
    </source>
</evidence>
<feature type="region of interest" description="Disordered" evidence="1">
    <location>
        <begin position="35"/>
        <end position="54"/>
    </location>
</feature>
<reference evidence="2 3" key="1">
    <citation type="submission" date="2014-04" db="EMBL/GenBank/DDBJ databases">
        <authorList>
            <consortium name="DOE Joint Genome Institute"/>
            <person name="Kuo A."/>
            <person name="Tarkka M."/>
            <person name="Buscot F."/>
            <person name="Kohler A."/>
            <person name="Nagy L.G."/>
            <person name="Floudas D."/>
            <person name="Copeland A."/>
            <person name="Barry K.W."/>
            <person name="Cichocki N."/>
            <person name="Veneault-Fourrey C."/>
            <person name="LaButti K."/>
            <person name="Lindquist E.A."/>
            <person name="Lipzen A."/>
            <person name="Lundell T."/>
            <person name="Morin E."/>
            <person name="Murat C."/>
            <person name="Sun H."/>
            <person name="Tunlid A."/>
            <person name="Henrissat B."/>
            <person name="Grigoriev I.V."/>
            <person name="Hibbett D.S."/>
            <person name="Martin F."/>
            <person name="Nordberg H.P."/>
            <person name="Cantor M.N."/>
            <person name="Hua S.X."/>
        </authorList>
    </citation>
    <scope>NUCLEOTIDE SEQUENCE [LARGE SCALE GENOMIC DNA]</scope>
    <source>
        <strain evidence="2 3">F 1598</strain>
    </source>
</reference>
<gene>
    <name evidence="2" type="ORF">PILCRDRAFT_822702</name>
</gene>
<accession>A0A0C3FKZ6</accession>
<protein>
    <submittedName>
        <fullName evidence="2">Uncharacterized protein</fullName>
    </submittedName>
</protein>
<name>A0A0C3FKZ6_PILCF</name>
<feature type="compositionally biased region" description="Basic and acidic residues" evidence="1">
    <location>
        <begin position="41"/>
        <end position="54"/>
    </location>
</feature>
<sequence length="54" mass="6102">MGYKSSIMKSDTYIHTVPVIGLIVHMRQTLPLPSESPVHLHLGDREDDINKVTM</sequence>
<dbReference type="AlphaFoldDB" id="A0A0C3FKZ6"/>
<dbReference type="InParanoid" id="A0A0C3FKZ6"/>
<dbReference type="EMBL" id="KN833005">
    <property type="protein sequence ID" value="KIM80181.1"/>
    <property type="molecule type" value="Genomic_DNA"/>
</dbReference>
<dbReference type="Proteomes" id="UP000054166">
    <property type="component" value="Unassembled WGS sequence"/>
</dbReference>
<dbReference type="HOGENOM" id="CLU_3051177_0_0_1"/>